<sequence length="593" mass="65049">MKNPLSISVVGNLAGRYGISVAAQKHAQLLQPLCSQVQVCDGPHARHGVVYHHAAPPPVPPPWYNGKRVIGYWVVESSAAAPPFKATADALAQIWTSSAASARAIRALGSETPVFVIPHPVPVPSRVPDRSGRETVTTLIAFAPGWERKNPEGSIRAWQQAFLGDDRARLIIKMRLAGPAVLDCVKLLAGDDSRVEIISTDLPDLGPLYERADIFLSLHHAGAFEMHVAEAAAWGLPIVTTAVGGVLDYLRDAEQAWDAALLIPGESIPSRMEDPLNRAGQWLEPDEAAAITALRRLAESAELRRTLGSAARGQVQALLHPERITALMAAALGELPAAPKTAAARKILTLLPPSMQPLRSGLEQVGETRRTPGPMPVVMSHRRSGTHLLGEVISRHWDTPWLKTHHFPDLLPQMHPPVYVLRNPVDCLHSTWRWWLDEGVNPDIAQLMRGITFADWLAGKAGKVLGFLSHRTRPTDSLEVGRGSMHDPLQYWLHHWQEARRAGIPVILYEDLVRPEAADHVTSVLAEVMQRDPATSVEVIQEPVGFSPSPQHQLGKALKAWPKPALKRLKSLLTPDLLHSIQRESLEDWLTAK</sequence>
<dbReference type="Gene3D" id="3.40.50.2000">
    <property type="entry name" value="Glycogen Phosphorylase B"/>
    <property type="match status" value="1"/>
</dbReference>
<dbReference type="SUPFAM" id="SSF52540">
    <property type="entry name" value="P-loop containing nucleoside triphosphate hydrolases"/>
    <property type="match status" value="1"/>
</dbReference>
<accession>A0A512MHG2</accession>
<dbReference type="AlphaFoldDB" id="A0A512MHG2"/>
<organism evidence="1 2">
    <name type="scientific">Brevifollis gellanilyticus</name>
    <dbReference type="NCBI Taxonomy" id="748831"/>
    <lineage>
        <taxon>Bacteria</taxon>
        <taxon>Pseudomonadati</taxon>
        <taxon>Verrucomicrobiota</taxon>
        <taxon>Verrucomicrobiia</taxon>
        <taxon>Verrucomicrobiales</taxon>
        <taxon>Verrucomicrobiaceae</taxon>
    </lineage>
</organism>
<dbReference type="CDD" id="cd03801">
    <property type="entry name" value="GT4_PimA-like"/>
    <property type="match status" value="1"/>
</dbReference>
<proteinExistence type="predicted"/>
<dbReference type="InterPro" id="IPR027417">
    <property type="entry name" value="P-loop_NTPase"/>
</dbReference>
<comment type="caution">
    <text evidence="1">The sequence shown here is derived from an EMBL/GenBank/DDBJ whole genome shotgun (WGS) entry which is preliminary data.</text>
</comment>
<dbReference type="SUPFAM" id="SSF53756">
    <property type="entry name" value="UDP-Glycosyltransferase/glycogen phosphorylase"/>
    <property type="match status" value="1"/>
</dbReference>
<dbReference type="PANTHER" id="PTHR46656">
    <property type="entry name" value="PUTATIVE-RELATED"/>
    <property type="match status" value="1"/>
</dbReference>
<reference evidence="1 2" key="1">
    <citation type="submission" date="2019-07" db="EMBL/GenBank/DDBJ databases">
        <title>Whole genome shotgun sequence of Brevifollis gellanilyticus NBRC 108608.</title>
        <authorList>
            <person name="Hosoyama A."/>
            <person name="Uohara A."/>
            <person name="Ohji S."/>
            <person name="Ichikawa N."/>
        </authorList>
    </citation>
    <scope>NUCLEOTIDE SEQUENCE [LARGE SCALE GENOMIC DNA]</scope>
    <source>
        <strain evidence="1 2">NBRC 108608</strain>
    </source>
</reference>
<evidence type="ECO:0000313" key="1">
    <source>
        <dbReference type="EMBL" id="GEP46175.1"/>
    </source>
</evidence>
<protein>
    <recommendedName>
        <fullName evidence="3">Glycosyl transferase family 1 domain-containing protein</fullName>
    </recommendedName>
</protein>
<dbReference type="Pfam" id="PF13692">
    <property type="entry name" value="Glyco_trans_1_4"/>
    <property type="match status" value="1"/>
</dbReference>
<evidence type="ECO:0008006" key="3">
    <source>
        <dbReference type="Google" id="ProtNLM"/>
    </source>
</evidence>
<dbReference type="Proteomes" id="UP000321577">
    <property type="component" value="Unassembled WGS sequence"/>
</dbReference>
<keyword evidence="2" id="KW-1185">Reference proteome</keyword>
<name>A0A512MHG2_9BACT</name>
<dbReference type="RefSeq" id="WP_170267102.1">
    <property type="nucleotide sequence ID" value="NZ_BKAG01000075.1"/>
</dbReference>
<gene>
    <name evidence="1" type="ORF">BGE01nite_54660</name>
</gene>
<dbReference type="EMBL" id="BKAG01000075">
    <property type="protein sequence ID" value="GEP46175.1"/>
    <property type="molecule type" value="Genomic_DNA"/>
</dbReference>
<dbReference type="PANTHER" id="PTHR46656:SF3">
    <property type="entry name" value="PUTATIVE-RELATED"/>
    <property type="match status" value="1"/>
</dbReference>
<dbReference type="Gene3D" id="3.40.50.300">
    <property type="entry name" value="P-loop containing nucleotide triphosphate hydrolases"/>
    <property type="match status" value="1"/>
</dbReference>
<evidence type="ECO:0000313" key="2">
    <source>
        <dbReference type="Proteomes" id="UP000321577"/>
    </source>
</evidence>